<sequence>MTSPDNNRQPLIPMILAAGLIAAPVLAMAQTGTAPATPPTASAPSTPPPARAATTSPATSAPVTPPTASAAATTRQALVPLFTGTGASTVMLRPRLSQLIGSHVYNENDEKIGEVEDILLFPASGLPSAVMGTTPAPASAPASTAPAAPGMSYPLAVVQVGGFLGMGGRLVTVSMGDLRWNLTSERIVMPGATKEILQRRAAFEYSMLRPR</sequence>
<feature type="signal peptide" evidence="2">
    <location>
        <begin position="1"/>
        <end position="29"/>
    </location>
</feature>
<dbReference type="Proteomes" id="UP000746741">
    <property type="component" value="Unassembled WGS sequence"/>
</dbReference>
<proteinExistence type="predicted"/>
<gene>
    <name evidence="5" type="ORF">GWK15_25545</name>
    <name evidence="4" type="ORF">GXW75_25925</name>
</gene>
<evidence type="ECO:0000313" key="5">
    <source>
        <dbReference type="EMBL" id="NKE20336.1"/>
    </source>
</evidence>
<evidence type="ECO:0000313" key="6">
    <source>
        <dbReference type="Proteomes" id="UP000746741"/>
    </source>
</evidence>
<dbReference type="SUPFAM" id="SSF50346">
    <property type="entry name" value="PRC-barrel domain"/>
    <property type="match status" value="1"/>
</dbReference>
<reference evidence="4" key="1">
    <citation type="submission" date="2020-01" db="EMBL/GenBank/DDBJ databases">
        <authorList>
            <person name="Rat A."/>
        </authorList>
    </citation>
    <scope>NUCLEOTIDE SEQUENCE</scope>
    <source>
        <strain evidence="4">LMG 31161</strain>
    </source>
</reference>
<dbReference type="EMBL" id="JAAEDK010000154">
    <property type="protein sequence ID" value="MBR0662710.1"/>
    <property type="molecule type" value="Genomic_DNA"/>
</dbReference>
<dbReference type="EMBL" id="JAAVUP010000038">
    <property type="protein sequence ID" value="NKE20336.1"/>
    <property type="molecule type" value="Genomic_DNA"/>
</dbReference>
<evidence type="ECO:0000259" key="3">
    <source>
        <dbReference type="Pfam" id="PF05239"/>
    </source>
</evidence>
<evidence type="ECO:0000313" key="7">
    <source>
        <dbReference type="Proteomes" id="UP001138708"/>
    </source>
</evidence>
<comment type="caution">
    <text evidence="4">The sequence shown here is derived from an EMBL/GenBank/DDBJ whole genome shotgun (WGS) entry which is preliminary data.</text>
</comment>
<reference evidence="5 6" key="2">
    <citation type="submission" date="2020-02" db="EMBL/GenBank/DDBJ databases">
        <authorList>
            <person name="Sun Q."/>
            <person name="Inoue M."/>
        </authorList>
    </citation>
    <scope>NUCLEOTIDE SEQUENCE [LARGE SCALE GENOMIC DNA]</scope>
    <source>
        <strain evidence="5 6">KCTC 22478</strain>
    </source>
</reference>
<dbReference type="Pfam" id="PF05239">
    <property type="entry name" value="PRC"/>
    <property type="match status" value="1"/>
</dbReference>
<name>A0A9X9WQV0_9PROT</name>
<feature type="chain" id="PRO_5040971691" description="PRC-barrel domain-containing protein" evidence="2">
    <location>
        <begin position="30"/>
        <end position="211"/>
    </location>
</feature>
<keyword evidence="2" id="KW-0732">Signal</keyword>
<dbReference type="Gene3D" id="2.30.30.240">
    <property type="entry name" value="PRC-barrel domain"/>
    <property type="match status" value="2"/>
</dbReference>
<organism evidence="4 7">
    <name type="scientific">Neoroseomonas oryzicola</name>
    <dbReference type="NCBI Taxonomy" id="535904"/>
    <lineage>
        <taxon>Bacteria</taxon>
        <taxon>Pseudomonadati</taxon>
        <taxon>Pseudomonadota</taxon>
        <taxon>Alphaproteobacteria</taxon>
        <taxon>Acetobacterales</taxon>
        <taxon>Acetobacteraceae</taxon>
        <taxon>Neoroseomonas</taxon>
    </lineage>
</organism>
<feature type="compositionally biased region" description="Low complexity" evidence="1">
    <location>
        <begin position="51"/>
        <end position="69"/>
    </location>
</feature>
<feature type="domain" description="PRC-barrel" evidence="3">
    <location>
        <begin position="95"/>
        <end position="128"/>
    </location>
</feature>
<dbReference type="InterPro" id="IPR011033">
    <property type="entry name" value="PRC_barrel-like_sf"/>
</dbReference>
<evidence type="ECO:0000256" key="2">
    <source>
        <dbReference type="SAM" id="SignalP"/>
    </source>
</evidence>
<dbReference type="RefSeq" id="WP_168044434.1">
    <property type="nucleotide sequence ID" value="NZ_JAAEDK010000154.1"/>
</dbReference>
<accession>A0A9X9WQV0</accession>
<reference evidence="4" key="3">
    <citation type="journal article" date="2021" name="Syst. Appl. Microbiol.">
        <title>Roseomonas hellenica sp. nov., isolated from roots of wild-growing Alkanna tinctoria.</title>
        <authorList>
            <person name="Rat A."/>
            <person name="Naranjo H.D."/>
            <person name="Lebbe L."/>
            <person name="Cnockaert M."/>
            <person name="Krigas N."/>
            <person name="Grigoriadou K."/>
            <person name="Maloupa E."/>
            <person name="Willems A."/>
        </authorList>
    </citation>
    <scope>NUCLEOTIDE SEQUENCE</scope>
    <source>
        <strain evidence="4">LMG 31161</strain>
    </source>
</reference>
<dbReference type="AlphaFoldDB" id="A0A9X9WQV0"/>
<evidence type="ECO:0000256" key="1">
    <source>
        <dbReference type="SAM" id="MobiDB-lite"/>
    </source>
</evidence>
<protein>
    <recommendedName>
        <fullName evidence="3">PRC-barrel domain-containing protein</fullName>
    </recommendedName>
</protein>
<feature type="region of interest" description="Disordered" evidence="1">
    <location>
        <begin position="32"/>
        <end position="69"/>
    </location>
</feature>
<dbReference type="Proteomes" id="UP001138708">
    <property type="component" value="Unassembled WGS sequence"/>
</dbReference>
<keyword evidence="6" id="KW-1185">Reference proteome</keyword>
<dbReference type="InterPro" id="IPR027275">
    <property type="entry name" value="PRC-brl_dom"/>
</dbReference>
<feature type="compositionally biased region" description="Low complexity" evidence="1">
    <location>
        <begin position="33"/>
        <end position="44"/>
    </location>
</feature>
<evidence type="ECO:0000313" key="4">
    <source>
        <dbReference type="EMBL" id="MBR0662710.1"/>
    </source>
</evidence>